<evidence type="ECO:0000256" key="1">
    <source>
        <dbReference type="ARBA" id="ARBA00008366"/>
    </source>
</evidence>
<evidence type="ECO:0000313" key="8">
    <source>
        <dbReference type="Proteomes" id="UP000240481"/>
    </source>
</evidence>
<evidence type="ECO:0000256" key="3">
    <source>
        <dbReference type="ARBA" id="ARBA00022643"/>
    </source>
</evidence>
<keyword evidence="4 5" id="KW-0560">Oxidoreductase</keyword>
<dbReference type="OrthoDB" id="3181400at2"/>
<name>A0A0J8V7K1_9GAMM</name>
<evidence type="ECO:0000256" key="5">
    <source>
        <dbReference type="PIRNR" id="PIRNR005426"/>
    </source>
</evidence>
<dbReference type="STRING" id="680026.AB733_18970"/>
<dbReference type="InterPro" id="IPR029479">
    <property type="entry name" value="Nitroreductase"/>
</dbReference>
<comment type="similarity">
    <text evidence="1 5">Belongs to the flavin oxidoreductase frp family.</text>
</comment>
<dbReference type="GO" id="GO:0016491">
    <property type="term" value="F:oxidoreductase activity"/>
    <property type="evidence" value="ECO:0007669"/>
    <property type="project" value="UniProtKB-UniRule"/>
</dbReference>
<organism evidence="7 8">
    <name type="scientific">Photobacterium swingsii</name>
    <dbReference type="NCBI Taxonomy" id="680026"/>
    <lineage>
        <taxon>Bacteria</taxon>
        <taxon>Pseudomonadati</taxon>
        <taxon>Pseudomonadota</taxon>
        <taxon>Gammaproteobacteria</taxon>
        <taxon>Vibrionales</taxon>
        <taxon>Vibrionaceae</taxon>
        <taxon>Photobacterium</taxon>
    </lineage>
</organism>
<keyword evidence="8" id="KW-1185">Reference proteome</keyword>
<dbReference type="SUPFAM" id="SSF55469">
    <property type="entry name" value="FMN-dependent nitroreductase-like"/>
    <property type="match status" value="1"/>
</dbReference>
<dbReference type="AlphaFoldDB" id="A0A0J8V7K1"/>
<keyword evidence="3 5" id="KW-0288">FMN</keyword>
<dbReference type="PIRSF" id="PIRSF005426">
    <property type="entry name" value="Frp"/>
    <property type="match status" value="1"/>
</dbReference>
<evidence type="ECO:0000256" key="4">
    <source>
        <dbReference type="ARBA" id="ARBA00023002"/>
    </source>
</evidence>
<dbReference type="EMBL" id="PYLZ01000009">
    <property type="protein sequence ID" value="PSW23134.1"/>
    <property type="molecule type" value="Genomic_DNA"/>
</dbReference>
<evidence type="ECO:0000259" key="6">
    <source>
        <dbReference type="Pfam" id="PF00881"/>
    </source>
</evidence>
<proteinExistence type="inferred from homology"/>
<protein>
    <submittedName>
        <fullName evidence="7">Oxygen-insensitive NADPH nitroreductase</fullName>
    </submittedName>
</protein>
<dbReference type="PANTHER" id="PTHR43425">
    <property type="entry name" value="OXYGEN-INSENSITIVE NADPH NITROREDUCTASE"/>
    <property type="match status" value="1"/>
</dbReference>
<evidence type="ECO:0000256" key="2">
    <source>
        <dbReference type="ARBA" id="ARBA00022630"/>
    </source>
</evidence>
<keyword evidence="2 5" id="KW-0285">Flavoprotein</keyword>
<reference evidence="7 8" key="1">
    <citation type="submission" date="2018-01" db="EMBL/GenBank/DDBJ databases">
        <title>Whole genome sequencing of Histamine producing bacteria.</title>
        <authorList>
            <person name="Butler K."/>
        </authorList>
    </citation>
    <scope>NUCLEOTIDE SEQUENCE [LARGE SCALE GENOMIC DNA]</scope>
    <source>
        <strain evidence="7 8">DSM 24669</strain>
    </source>
</reference>
<feature type="domain" description="Nitroreductase" evidence="6">
    <location>
        <begin position="10"/>
        <end position="159"/>
    </location>
</feature>
<keyword evidence="5" id="KW-0521">NADP</keyword>
<sequence>MNHTIETLLAHRSIRKFSPQPIEAQVLATILDCGIAASSSSFIQCTSVIRVTMPESRAQLAAFAGNQPYVETAAEFLVFCIDFHRHQQIHPEAQLGFTEQTLIGAVDSALMAQNCLVAAESLGLGGVYIGGIRNNPEHVSQLLQLPEHVIPLFGLCLGHPAQNPESKPRLPQSMIVHQEQYQASLDTQALADYDRRVSEYYRNRTGGNKETTWSQQITETLTKEARPFMHRFITNKGFSTR</sequence>
<dbReference type="RefSeq" id="WP_048900196.1">
    <property type="nucleotide sequence ID" value="NZ_AP024852.1"/>
</dbReference>
<dbReference type="Proteomes" id="UP000240481">
    <property type="component" value="Unassembled WGS sequence"/>
</dbReference>
<gene>
    <name evidence="7" type="ORF">C9I94_16020</name>
</gene>
<dbReference type="Gene3D" id="3.40.109.10">
    <property type="entry name" value="NADH Oxidase"/>
    <property type="match status" value="1"/>
</dbReference>
<dbReference type="PANTHER" id="PTHR43425:SF2">
    <property type="entry name" value="OXYGEN-INSENSITIVE NADPH NITROREDUCTASE"/>
    <property type="match status" value="1"/>
</dbReference>
<dbReference type="NCBIfam" id="NF008033">
    <property type="entry name" value="PRK10765.1"/>
    <property type="match status" value="1"/>
</dbReference>
<accession>A0A0J8V7K1</accession>
<dbReference type="Pfam" id="PF00881">
    <property type="entry name" value="Nitroreductase"/>
    <property type="match status" value="1"/>
</dbReference>
<dbReference type="InterPro" id="IPR016446">
    <property type="entry name" value="Flavin_OxRdtase_Frp"/>
</dbReference>
<comment type="caution">
    <text evidence="7">The sequence shown here is derived from an EMBL/GenBank/DDBJ whole genome shotgun (WGS) entry which is preliminary data.</text>
</comment>
<evidence type="ECO:0000313" key="7">
    <source>
        <dbReference type="EMBL" id="PSW23134.1"/>
    </source>
</evidence>
<dbReference type="InterPro" id="IPR000415">
    <property type="entry name" value="Nitroreductase-like"/>
</dbReference>
<dbReference type="CDD" id="cd02146">
    <property type="entry name" value="NfsA-like"/>
    <property type="match status" value="1"/>
</dbReference>